<dbReference type="NCBIfam" id="TIGR03356">
    <property type="entry name" value="BGL"/>
    <property type="match status" value="1"/>
</dbReference>
<dbReference type="eggNOG" id="COG2723">
    <property type="taxonomic scope" value="Bacteria"/>
</dbReference>
<organism evidence="13 14">
    <name type="scientific">Ruminiclostridium cellobioparum subsp. termitidis CT1112</name>
    <dbReference type="NCBI Taxonomy" id="1195236"/>
    <lineage>
        <taxon>Bacteria</taxon>
        <taxon>Bacillati</taxon>
        <taxon>Bacillota</taxon>
        <taxon>Clostridia</taxon>
        <taxon>Eubacteriales</taxon>
        <taxon>Oscillospiraceae</taxon>
        <taxon>Ruminiclostridium</taxon>
    </lineage>
</organism>
<keyword evidence="14" id="KW-1185">Reference proteome</keyword>
<feature type="active site" description="Nucleophile" evidence="9 11">
    <location>
        <position position="353"/>
    </location>
</feature>
<feature type="binding site" evidence="10">
    <location>
        <position position="400"/>
    </location>
    <ligand>
        <name>substrate</name>
    </ligand>
</feature>
<evidence type="ECO:0000256" key="9">
    <source>
        <dbReference type="PIRSR" id="PIRSR617736-1"/>
    </source>
</evidence>
<dbReference type="EC" id="3.2.1.21" evidence="3 12"/>
<comment type="similarity">
    <text evidence="2 12">Belongs to the glycosyl hydrolase 1 family.</text>
</comment>
<dbReference type="PRINTS" id="PR00131">
    <property type="entry name" value="GLHYDRLASE1"/>
</dbReference>
<evidence type="ECO:0000256" key="11">
    <source>
        <dbReference type="PROSITE-ProRule" id="PRU10055"/>
    </source>
</evidence>
<dbReference type="Pfam" id="PF00232">
    <property type="entry name" value="Glyco_hydro_1"/>
    <property type="match status" value="1"/>
</dbReference>
<feature type="binding site" evidence="10">
    <location>
        <position position="296"/>
    </location>
    <ligand>
        <name>substrate</name>
    </ligand>
</feature>
<feature type="binding site" evidence="10">
    <location>
        <position position="121"/>
    </location>
    <ligand>
        <name>substrate</name>
    </ligand>
</feature>
<evidence type="ECO:0000256" key="7">
    <source>
        <dbReference type="ARBA" id="ARBA00023295"/>
    </source>
</evidence>
<dbReference type="InterPro" id="IPR017736">
    <property type="entry name" value="Glyco_hydro_1_beta-glucosidase"/>
</dbReference>
<evidence type="ECO:0000313" key="14">
    <source>
        <dbReference type="Proteomes" id="UP000014155"/>
    </source>
</evidence>
<dbReference type="SUPFAM" id="SSF51445">
    <property type="entry name" value="(Trans)glycosidases"/>
    <property type="match status" value="1"/>
</dbReference>
<keyword evidence="4 12" id="KW-0378">Hydrolase</keyword>
<dbReference type="InterPro" id="IPR017853">
    <property type="entry name" value="GH"/>
</dbReference>
<evidence type="ECO:0000313" key="13">
    <source>
        <dbReference type="EMBL" id="EMS74214.1"/>
    </source>
</evidence>
<feature type="binding site" evidence="10">
    <location>
        <position position="165"/>
    </location>
    <ligand>
        <name>substrate</name>
    </ligand>
</feature>
<evidence type="ECO:0000256" key="10">
    <source>
        <dbReference type="PIRSR" id="PIRSR617736-2"/>
    </source>
</evidence>
<protein>
    <recommendedName>
        <fullName evidence="3 12">Beta-glucosidase</fullName>
        <ecNumber evidence="3 12">3.2.1.21</ecNumber>
    </recommendedName>
</protein>
<gene>
    <name evidence="13" type="ORF">CTER_0087</name>
</gene>
<dbReference type="EMBL" id="AORV01000002">
    <property type="protein sequence ID" value="EMS74214.1"/>
    <property type="molecule type" value="Genomic_DNA"/>
</dbReference>
<keyword evidence="7 12" id="KW-0326">Glycosidase</keyword>
<reference evidence="13 14" key="1">
    <citation type="journal article" date="2013" name="Genome Announc.">
        <title>Draft Genome Sequence of the Cellulolytic, Mesophilic, Anaerobic Bacterium Clostridium termitidis Strain CT1112 (DSM 5398).</title>
        <authorList>
            <person name="Lal S."/>
            <person name="Ramachandran U."/>
            <person name="Zhang X."/>
            <person name="Munir R."/>
            <person name="Sparling R."/>
            <person name="Levin D.B."/>
        </authorList>
    </citation>
    <scope>NUCLEOTIDE SEQUENCE [LARGE SCALE GENOMIC DNA]</scope>
    <source>
        <strain evidence="13 14">CT1112</strain>
    </source>
</reference>
<dbReference type="FunFam" id="3.20.20.80:FF:000004">
    <property type="entry name" value="Beta-glucosidase 6-phospho-beta-glucosidase"/>
    <property type="match status" value="1"/>
</dbReference>
<dbReference type="PATRIC" id="fig|1195236.3.peg.87"/>
<sequence length="449" mass="51550">MTKINFPDNFLWGSATAAYQIEGAFNEDGRGESIWDRYCSIPGNIADGSSGAVACNHYHLYEQDIEIMKELKLKSYRLSISWPRIFPNGYGAPNEKGMSFYRTLIELLVKNGIKPAVTLYHWDLPQKLQDMGGWANRKVVDYFEQYAGYVFSQLGDIVPIWITFNEPYCSAFTGHWIGRHAPGIKDFKTALLVSHHLLLAHGKAVKAYREFSFKGEIGITLNMNYTYPKTDSHQDSEAAELSHALWNRWFADPVFKGAYPQEAVDCYVKKGLLPEIKSEDLEIISTPVDFLGLNNYFSQVVSHDSRGWPCEVKEEFFGKDFTEMGWGVNPEGLFDLLLRLHKDYNGVKIYITENGAAYRDMVSTNGEVDDANRVEFLTRYLTNAHRAIKKGVNLQGYFLWSLMDNFEWAYGYTKRFGIVYVDYETGKRTIKRSGHWYKKVIENNGLEIE</sequence>
<feature type="binding site" evidence="10">
    <location>
        <begin position="407"/>
        <end position="408"/>
    </location>
    <ligand>
        <name>substrate</name>
    </ligand>
</feature>
<proteinExistence type="inferred from homology"/>
<evidence type="ECO:0000256" key="5">
    <source>
        <dbReference type="ARBA" id="ARBA00023001"/>
    </source>
</evidence>
<dbReference type="Proteomes" id="UP000014155">
    <property type="component" value="Unassembled WGS sequence"/>
</dbReference>
<dbReference type="InterPro" id="IPR018120">
    <property type="entry name" value="Glyco_hydro_1_AS"/>
</dbReference>
<evidence type="ECO:0000256" key="3">
    <source>
        <dbReference type="ARBA" id="ARBA00012744"/>
    </source>
</evidence>
<dbReference type="GO" id="GO:0005829">
    <property type="term" value="C:cytosol"/>
    <property type="evidence" value="ECO:0007669"/>
    <property type="project" value="TreeGrafter"/>
</dbReference>
<dbReference type="InterPro" id="IPR033132">
    <property type="entry name" value="GH_1_N_CS"/>
</dbReference>
<keyword evidence="6" id="KW-0119">Carbohydrate metabolism</keyword>
<name>S0FYL9_RUMCE</name>
<dbReference type="AlphaFoldDB" id="S0FYL9"/>
<evidence type="ECO:0000256" key="8">
    <source>
        <dbReference type="ARBA" id="ARBA00023326"/>
    </source>
</evidence>
<dbReference type="PANTHER" id="PTHR10353:SF36">
    <property type="entry name" value="LP05116P"/>
    <property type="match status" value="1"/>
</dbReference>
<dbReference type="PROSITE" id="PS00653">
    <property type="entry name" value="GLYCOSYL_HYDROL_F1_2"/>
    <property type="match status" value="1"/>
</dbReference>
<evidence type="ECO:0000256" key="12">
    <source>
        <dbReference type="RuleBase" id="RU361175"/>
    </source>
</evidence>
<dbReference type="GO" id="GO:0008422">
    <property type="term" value="F:beta-glucosidase activity"/>
    <property type="evidence" value="ECO:0007669"/>
    <property type="project" value="UniProtKB-EC"/>
</dbReference>
<feature type="binding site" evidence="10">
    <location>
        <position position="20"/>
    </location>
    <ligand>
        <name>substrate</name>
    </ligand>
</feature>
<dbReference type="Gene3D" id="3.20.20.80">
    <property type="entry name" value="Glycosidases"/>
    <property type="match status" value="1"/>
</dbReference>
<evidence type="ECO:0000256" key="1">
    <source>
        <dbReference type="ARBA" id="ARBA00000448"/>
    </source>
</evidence>
<dbReference type="PANTHER" id="PTHR10353">
    <property type="entry name" value="GLYCOSYL HYDROLASE"/>
    <property type="match status" value="1"/>
</dbReference>
<evidence type="ECO:0000256" key="4">
    <source>
        <dbReference type="ARBA" id="ARBA00022801"/>
    </source>
</evidence>
<comment type="catalytic activity">
    <reaction evidence="1 12">
        <text>Hydrolysis of terminal, non-reducing beta-D-glucosyl residues with release of beta-D-glucose.</text>
        <dbReference type="EC" id="3.2.1.21"/>
    </reaction>
</comment>
<dbReference type="PROSITE" id="PS00572">
    <property type="entry name" value="GLYCOSYL_HYDROL_F1_1"/>
    <property type="match status" value="1"/>
</dbReference>
<feature type="active site" description="Proton donor" evidence="9">
    <location>
        <position position="166"/>
    </location>
</feature>
<dbReference type="InterPro" id="IPR001360">
    <property type="entry name" value="Glyco_hydro_1"/>
</dbReference>
<dbReference type="GO" id="GO:0030245">
    <property type="term" value="P:cellulose catabolic process"/>
    <property type="evidence" value="ECO:0007669"/>
    <property type="project" value="UniProtKB-KW"/>
</dbReference>
<keyword evidence="5" id="KW-0136">Cellulose degradation</keyword>
<evidence type="ECO:0000256" key="6">
    <source>
        <dbReference type="ARBA" id="ARBA00023277"/>
    </source>
</evidence>
<dbReference type="RefSeq" id="WP_004622772.1">
    <property type="nucleotide sequence ID" value="NZ_AORV01000002.1"/>
</dbReference>
<evidence type="ECO:0000256" key="2">
    <source>
        <dbReference type="ARBA" id="ARBA00010838"/>
    </source>
</evidence>
<comment type="caution">
    <text evidence="13">The sequence shown here is derived from an EMBL/GenBank/DDBJ whole genome shotgun (WGS) entry which is preliminary data.</text>
</comment>
<dbReference type="STRING" id="1195236.CTER_0087"/>
<keyword evidence="8" id="KW-0624">Polysaccharide degradation</keyword>
<accession>S0FYL9</accession>